<dbReference type="Pfam" id="PF07714">
    <property type="entry name" value="PK_Tyr_Ser-Thr"/>
    <property type="match status" value="1"/>
</dbReference>
<dbReference type="Gene3D" id="3.80.10.10">
    <property type="entry name" value="Ribonuclease Inhibitor"/>
    <property type="match status" value="1"/>
</dbReference>
<keyword evidence="14" id="KW-0325">Glycoprotein</keyword>
<reference evidence="17" key="2">
    <citation type="submission" date="2023-06" db="EMBL/GenBank/DDBJ databases">
        <authorList>
            <person name="Ma L."/>
            <person name="Liu K.-W."/>
            <person name="Li Z."/>
            <person name="Hsiao Y.-Y."/>
            <person name="Qi Y."/>
            <person name="Fu T."/>
            <person name="Tang G."/>
            <person name="Zhang D."/>
            <person name="Sun W.-H."/>
            <person name="Liu D.-K."/>
            <person name="Li Y."/>
            <person name="Chen G.-Z."/>
            <person name="Liu X.-D."/>
            <person name="Liao X.-Y."/>
            <person name="Jiang Y.-T."/>
            <person name="Yu X."/>
            <person name="Hao Y."/>
            <person name="Huang J."/>
            <person name="Zhao X.-W."/>
            <person name="Ke S."/>
            <person name="Chen Y.-Y."/>
            <person name="Wu W.-L."/>
            <person name="Hsu J.-L."/>
            <person name="Lin Y.-F."/>
            <person name="Huang M.-D."/>
            <person name="Li C.-Y."/>
            <person name="Huang L."/>
            <person name="Wang Z.-W."/>
            <person name="Zhao X."/>
            <person name="Zhong W.-Y."/>
            <person name="Peng D.-H."/>
            <person name="Ahmad S."/>
            <person name="Lan S."/>
            <person name="Zhang J.-S."/>
            <person name="Tsai W.-C."/>
            <person name="Van De Peer Y."/>
            <person name="Liu Z.-J."/>
        </authorList>
    </citation>
    <scope>NUCLEOTIDE SEQUENCE</scope>
    <source>
        <strain evidence="17">CP</strain>
        <tissue evidence="17">Leaves</tissue>
    </source>
</reference>
<name>A0AAV9F392_ACOCL</name>
<sequence>MVLLEVAAGFGYPVKLAKAWLGNDPCDPPWQFITCDAQGEVTTLRLDGQQLSRYISPAIANLTALKTVNLSSNNLTGSIPYAMTELPQLQMVDVSNNNITGFSSNVSLMTLGNPFIGKVVPGGGGSYSSGSFPGSNVGIHVLIGGGLVLVIAFVIYVLYTCHRRRSTYKKPKHKKFVKAQTFSPLKIEIDNMDDTCAMMRMDSLLKATENFSEKNVLGKGGFGVVYKEVFKNGVEVGAKRMKSKAVSSQGIDEIEDEIGILKKVRHRHLVKVMGYCTEWGEELLVYEFMPNGTLEQHLFKFRERGREPLSWKQRLVIVLDIARGVEYLLSVSVV</sequence>
<keyword evidence="11 15" id="KW-1133">Transmembrane helix</keyword>
<dbReference type="SUPFAM" id="SSF56112">
    <property type="entry name" value="Protein kinase-like (PK-like)"/>
    <property type="match status" value="1"/>
</dbReference>
<dbReference type="EMBL" id="JAUJYO010000004">
    <property type="protein sequence ID" value="KAK1318773.1"/>
    <property type="molecule type" value="Genomic_DNA"/>
</dbReference>
<dbReference type="GO" id="GO:0004674">
    <property type="term" value="F:protein serine/threonine kinase activity"/>
    <property type="evidence" value="ECO:0007669"/>
    <property type="project" value="UniProtKB-KW"/>
</dbReference>
<keyword evidence="10" id="KW-0067">ATP-binding</keyword>
<keyword evidence="3" id="KW-0433">Leucine-rich repeat</keyword>
<evidence type="ECO:0000256" key="14">
    <source>
        <dbReference type="ARBA" id="ARBA00023180"/>
    </source>
</evidence>
<dbReference type="Pfam" id="PF13855">
    <property type="entry name" value="LRR_8"/>
    <property type="match status" value="1"/>
</dbReference>
<dbReference type="InterPro" id="IPR052422">
    <property type="entry name" value="Auxin_Ser/Thr_Kinase"/>
</dbReference>
<evidence type="ECO:0000256" key="12">
    <source>
        <dbReference type="ARBA" id="ARBA00023136"/>
    </source>
</evidence>
<organism evidence="17 18">
    <name type="scientific">Acorus calamus</name>
    <name type="common">Sweet flag</name>
    <dbReference type="NCBI Taxonomy" id="4465"/>
    <lineage>
        <taxon>Eukaryota</taxon>
        <taxon>Viridiplantae</taxon>
        <taxon>Streptophyta</taxon>
        <taxon>Embryophyta</taxon>
        <taxon>Tracheophyta</taxon>
        <taxon>Spermatophyta</taxon>
        <taxon>Magnoliopsida</taxon>
        <taxon>Liliopsida</taxon>
        <taxon>Acoraceae</taxon>
        <taxon>Acorus</taxon>
    </lineage>
</organism>
<evidence type="ECO:0000256" key="2">
    <source>
        <dbReference type="ARBA" id="ARBA00022527"/>
    </source>
</evidence>
<evidence type="ECO:0000256" key="6">
    <source>
        <dbReference type="ARBA" id="ARBA00022729"/>
    </source>
</evidence>
<comment type="caution">
    <text evidence="17">The sequence shown here is derived from an EMBL/GenBank/DDBJ whole genome shotgun (WGS) entry which is preliminary data.</text>
</comment>
<keyword evidence="13 17" id="KW-0675">Receptor</keyword>
<dbReference type="Proteomes" id="UP001180020">
    <property type="component" value="Unassembled WGS sequence"/>
</dbReference>
<dbReference type="PANTHER" id="PTHR47986:SF34">
    <property type="entry name" value="RECEPTOR-LIKE KINASE TMK2"/>
    <property type="match status" value="1"/>
</dbReference>
<evidence type="ECO:0000313" key="18">
    <source>
        <dbReference type="Proteomes" id="UP001180020"/>
    </source>
</evidence>
<evidence type="ECO:0000313" key="17">
    <source>
        <dbReference type="EMBL" id="KAK1318773.1"/>
    </source>
</evidence>
<evidence type="ECO:0000256" key="1">
    <source>
        <dbReference type="ARBA" id="ARBA00004167"/>
    </source>
</evidence>
<keyword evidence="18" id="KW-1185">Reference proteome</keyword>
<keyword evidence="9 17" id="KW-0418">Kinase</keyword>
<reference evidence="17" key="1">
    <citation type="journal article" date="2023" name="Nat. Commun.">
        <title>Diploid and tetraploid genomes of Acorus and the evolution of monocots.</title>
        <authorList>
            <person name="Ma L."/>
            <person name="Liu K.W."/>
            <person name="Li Z."/>
            <person name="Hsiao Y.Y."/>
            <person name="Qi Y."/>
            <person name="Fu T."/>
            <person name="Tang G.D."/>
            <person name="Zhang D."/>
            <person name="Sun W.H."/>
            <person name="Liu D.K."/>
            <person name="Li Y."/>
            <person name="Chen G.Z."/>
            <person name="Liu X.D."/>
            <person name="Liao X.Y."/>
            <person name="Jiang Y.T."/>
            <person name="Yu X."/>
            <person name="Hao Y."/>
            <person name="Huang J."/>
            <person name="Zhao X.W."/>
            <person name="Ke S."/>
            <person name="Chen Y.Y."/>
            <person name="Wu W.L."/>
            <person name="Hsu J.L."/>
            <person name="Lin Y.F."/>
            <person name="Huang M.D."/>
            <person name="Li C.Y."/>
            <person name="Huang L."/>
            <person name="Wang Z.W."/>
            <person name="Zhao X."/>
            <person name="Zhong W.Y."/>
            <person name="Peng D.H."/>
            <person name="Ahmad S."/>
            <person name="Lan S."/>
            <person name="Zhang J.S."/>
            <person name="Tsai W.C."/>
            <person name="Van de Peer Y."/>
            <person name="Liu Z.J."/>
        </authorList>
    </citation>
    <scope>NUCLEOTIDE SEQUENCE</scope>
    <source>
        <strain evidence="17">CP</strain>
    </source>
</reference>
<protein>
    <submittedName>
        <fullName evidence="17">Receptor protein kinase TMK1</fullName>
    </submittedName>
</protein>
<evidence type="ECO:0000256" key="7">
    <source>
        <dbReference type="ARBA" id="ARBA00022737"/>
    </source>
</evidence>
<dbReference type="PROSITE" id="PS50011">
    <property type="entry name" value="PROTEIN_KINASE_DOM"/>
    <property type="match status" value="1"/>
</dbReference>
<evidence type="ECO:0000256" key="5">
    <source>
        <dbReference type="ARBA" id="ARBA00022692"/>
    </source>
</evidence>
<keyword evidence="7" id="KW-0677">Repeat</keyword>
<dbReference type="GO" id="GO:0016020">
    <property type="term" value="C:membrane"/>
    <property type="evidence" value="ECO:0007669"/>
    <property type="project" value="UniProtKB-SubCell"/>
</dbReference>
<dbReference type="FunFam" id="3.80.10.10:FF:000129">
    <property type="entry name" value="Leucine-rich repeat receptor-like kinase"/>
    <property type="match status" value="1"/>
</dbReference>
<keyword evidence="12 15" id="KW-0472">Membrane</keyword>
<evidence type="ECO:0000256" key="11">
    <source>
        <dbReference type="ARBA" id="ARBA00022989"/>
    </source>
</evidence>
<dbReference type="GO" id="GO:0005524">
    <property type="term" value="F:ATP binding"/>
    <property type="evidence" value="ECO:0007669"/>
    <property type="project" value="UniProtKB-KW"/>
</dbReference>
<comment type="subcellular location">
    <subcellularLocation>
        <location evidence="1">Membrane</location>
        <topology evidence="1">Single-pass membrane protein</topology>
    </subcellularLocation>
</comment>
<dbReference type="InterPro" id="IPR011009">
    <property type="entry name" value="Kinase-like_dom_sf"/>
</dbReference>
<evidence type="ECO:0000256" key="8">
    <source>
        <dbReference type="ARBA" id="ARBA00022741"/>
    </source>
</evidence>
<proteinExistence type="predicted"/>
<evidence type="ECO:0000256" key="10">
    <source>
        <dbReference type="ARBA" id="ARBA00022840"/>
    </source>
</evidence>
<keyword evidence="6" id="KW-0732">Signal</keyword>
<evidence type="ECO:0000256" key="15">
    <source>
        <dbReference type="SAM" id="Phobius"/>
    </source>
</evidence>
<keyword evidence="4" id="KW-0808">Transferase</keyword>
<keyword evidence="5 15" id="KW-0812">Transmembrane</keyword>
<keyword evidence="8" id="KW-0547">Nucleotide-binding</keyword>
<evidence type="ECO:0000256" key="3">
    <source>
        <dbReference type="ARBA" id="ARBA00022614"/>
    </source>
</evidence>
<dbReference type="AlphaFoldDB" id="A0AAV9F392"/>
<dbReference type="InterPro" id="IPR000719">
    <property type="entry name" value="Prot_kinase_dom"/>
</dbReference>
<dbReference type="InterPro" id="IPR001611">
    <property type="entry name" value="Leu-rich_rpt"/>
</dbReference>
<accession>A0AAV9F392</accession>
<feature type="domain" description="Protein kinase" evidence="16">
    <location>
        <begin position="211"/>
        <end position="334"/>
    </location>
</feature>
<feature type="transmembrane region" description="Helical" evidence="15">
    <location>
        <begin position="137"/>
        <end position="159"/>
    </location>
</feature>
<gene>
    <name evidence="17" type="primary">TMK1</name>
    <name evidence="17" type="ORF">QJS10_CPB04g01219</name>
</gene>
<dbReference type="SUPFAM" id="SSF52058">
    <property type="entry name" value="L domain-like"/>
    <property type="match status" value="1"/>
</dbReference>
<dbReference type="Gene3D" id="1.10.510.10">
    <property type="entry name" value="Transferase(Phosphotransferase) domain 1"/>
    <property type="match status" value="1"/>
</dbReference>
<evidence type="ECO:0000256" key="9">
    <source>
        <dbReference type="ARBA" id="ARBA00022777"/>
    </source>
</evidence>
<evidence type="ECO:0000256" key="4">
    <source>
        <dbReference type="ARBA" id="ARBA00022679"/>
    </source>
</evidence>
<dbReference type="InterPro" id="IPR032675">
    <property type="entry name" value="LRR_dom_sf"/>
</dbReference>
<evidence type="ECO:0000256" key="13">
    <source>
        <dbReference type="ARBA" id="ARBA00023170"/>
    </source>
</evidence>
<dbReference type="FunFam" id="3.30.200.20:FF:000039">
    <property type="entry name" value="receptor-like protein kinase FERONIA"/>
    <property type="match status" value="1"/>
</dbReference>
<evidence type="ECO:0000259" key="16">
    <source>
        <dbReference type="PROSITE" id="PS50011"/>
    </source>
</evidence>
<dbReference type="Gene3D" id="3.30.200.20">
    <property type="entry name" value="Phosphorylase Kinase, domain 1"/>
    <property type="match status" value="1"/>
</dbReference>
<dbReference type="PANTHER" id="PTHR47986">
    <property type="entry name" value="OSJNBA0070M12.3 PROTEIN"/>
    <property type="match status" value="1"/>
</dbReference>
<keyword evidence="2" id="KW-0723">Serine/threonine-protein kinase</keyword>
<dbReference type="InterPro" id="IPR001245">
    <property type="entry name" value="Ser-Thr/Tyr_kinase_cat_dom"/>
</dbReference>